<dbReference type="SUPFAM" id="SSF55729">
    <property type="entry name" value="Acyl-CoA N-acyltransferases (Nat)"/>
    <property type="match status" value="1"/>
</dbReference>
<dbReference type="EMBL" id="NISK01000002">
    <property type="protein sequence ID" value="OWQ96849.1"/>
    <property type="molecule type" value="Genomic_DNA"/>
</dbReference>
<dbReference type="PROSITE" id="PS51186">
    <property type="entry name" value="GNAT"/>
    <property type="match status" value="1"/>
</dbReference>
<dbReference type="Proteomes" id="UP000197361">
    <property type="component" value="Unassembled WGS sequence"/>
</dbReference>
<dbReference type="GO" id="GO:0016747">
    <property type="term" value="F:acyltransferase activity, transferring groups other than amino-acyl groups"/>
    <property type="evidence" value="ECO:0007669"/>
    <property type="project" value="InterPro"/>
</dbReference>
<keyword evidence="1 4" id="KW-0808">Transferase</keyword>
<dbReference type="OrthoDB" id="118465at2"/>
<name>A0A246JUW4_9SPHN</name>
<evidence type="ECO:0000313" key="5">
    <source>
        <dbReference type="Proteomes" id="UP000197361"/>
    </source>
</evidence>
<sequence>MPLCHRLAQPSDLDALRAVMALAIAELQKGFLDDAQIAASHAVMGLDTQLIADGTYFVIEADGQIAGCGGWSHRATLYGGDHAAALRDPALLSPTTDAARIRAMYTHPDFARQGVGRMVMALCEAAAQQAGFTRTELMATLSGEPLYRASGYIPIERVNAPGPNGASVPLIRMGKQLGG</sequence>
<reference evidence="4 5" key="1">
    <citation type="journal article" date="2010" name="Int. J. Syst. Evol. Microbiol.">
        <title>Sphingopyxis bauzanensis sp. nov., a psychrophilic bacterium isolated from soil.</title>
        <authorList>
            <person name="Zhang D.C."/>
            <person name="Liu H.C."/>
            <person name="Xin Y.H."/>
            <person name="Zhou Y.G."/>
            <person name="Schinner F."/>
            <person name="Margesin R."/>
        </authorList>
    </citation>
    <scope>NUCLEOTIDE SEQUENCE [LARGE SCALE GENOMIC DNA]</scope>
    <source>
        <strain evidence="4 5">DSM 22271</strain>
    </source>
</reference>
<dbReference type="RefSeq" id="WP_088440704.1">
    <property type="nucleotide sequence ID" value="NZ_BMMC01000003.1"/>
</dbReference>
<evidence type="ECO:0000259" key="3">
    <source>
        <dbReference type="PROSITE" id="PS51186"/>
    </source>
</evidence>
<protein>
    <submittedName>
        <fullName evidence="4">GNAT family N-acetyltransferase</fullName>
    </submittedName>
</protein>
<dbReference type="PANTHER" id="PTHR43877:SF1">
    <property type="entry name" value="ACETYLTRANSFERASE"/>
    <property type="match status" value="1"/>
</dbReference>
<keyword evidence="2" id="KW-0012">Acyltransferase</keyword>
<organism evidence="4 5">
    <name type="scientific">Sphingopyxis bauzanensis</name>
    <dbReference type="NCBI Taxonomy" id="651663"/>
    <lineage>
        <taxon>Bacteria</taxon>
        <taxon>Pseudomonadati</taxon>
        <taxon>Pseudomonadota</taxon>
        <taxon>Alphaproteobacteria</taxon>
        <taxon>Sphingomonadales</taxon>
        <taxon>Sphingomonadaceae</taxon>
        <taxon>Sphingopyxis</taxon>
    </lineage>
</organism>
<comment type="caution">
    <text evidence="4">The sequence shown here is derived from an EMBL/GenBank/DDBJ whole genome shotgun (WGS) entry which is preliminary data.</text>
</comment>
<keyword evidence="5" id="KW-1185">Reference proteome</keyword>
<dbReference type="PANTHER" id="PTHR43877">
    <property type="entry name" value="AMINOALKYLPHOSPHONATE N-ACETYLTRANSFERASE-RELATED-RELATED"/>
    <property type="match status" value="1"/>
</dbReference>
<dbReference type="AlphaFoldDB" id="A0A246JUW4"/>
<dbReference type="InterPro" id="IPR050832">
    <property type="entry name" value="Bact_Acetyltransf"/>
</dbReference>
<proteinExistence type="predicted"/>
<gene>
    <name evidence="4" type="ORF">CDQ92_06930</name>
</gene>
<dbReference type="Gene3D" id="3.40.630.30">
    <property type="match status" value="1"/>
</dbReference>
<accession>A0A246JUW4</accession>
<dbReference type="CDD" id="cd04301">
    <property type="entry name" value="NAT_SF"/>
    <property type="match status" value="1"/>
</dbReference>
<evidence type="ECO:0000256" key="1">
    <source>
        <dbReference type="ARBA" id="ARBA00022679"/>
    </source>
</evidence>
<dbReference type="InterPro" id="IPR000182">
    <property type="entry name" value="GNAT_dom"/>
</dbReference>
<evidence type="ECO:0000256" key="2">
    <source>
        <dbReference type="ARBA" id="ARBA00023315"/>
    </source>
</evidence>
<feature type="domain" description="N-acetyltransferase" evidence="3">
    <location>
        <begin position="3"/>
        <end position="178"/>
    </location>
</feature>
<dbReference type="InterPro" id="IPR016181">
    <property type="entry name" value="Acyl_CoA_acyltransferase"/>
</dbReference>
<dbReference type="Pfam" id="PF13508">
    <property type="entry name" value="Acetyltransf_7"/>
    <property type="match status" value="1"/>
</dbReference>
<evidence type="ECO:0000313" key="4">
    <source>
        <dbReference type="EMBL" id="OWQ96849.1"/>
    </source>
</evidence>